<evidence type="ECO:0000313" key="2">
    <source>
        <dbReference type="Proteomes" id="UP001165205"/>
    </source>
</evidence>
<accession>A0AAN4Y866</accession>
<proteinExistence type="predicted"/>
<dbReference type="Proteomes" id="UP001165205">
    <property type="component" value="Unassembled WGS sequence"/>
</dbReference>
<dbReference type="AlphaFoldDB" id="A0AAN4Y866"/>
<dbReference type="EMBL" id="BSYA01000002">
    <property type="protein sequence ID" value="GMG22756.1"/>
    <property type="molecule type" value="Genomic_DNA"/>
</dbReference>
<gene>
    <name evidence="1" type="ORF">Aory04_000033400</name>
</gene>
<protein>
    <submittedName>
        <fullName evidence="1">Unnamed protein product</fullName>
    </submittedName>
</protein>
<organism evidence="1 2">
    <name type="scientific">Aspergillus oryzae</name>
    <name type="common">Yellow koji mold</name>
    <dbReference type="NCBI Taxonomy" id="5062"/>
    <lineage>
        <taxon>Eukaryota</taxon>
        <taxon>Fungi</taxon>
        <taxon>Dikarya</taxon>
        <taxon>Ascomycota</taxon>
        <taxon>Pezizomycotina</taxon>
        <taxon>Eurotiomycetes</taxon>
        <taxon>Eurotiomycetidae</taxon>
        <taxon>Eurotiales</taxon>
        <taxon>Aspergillaceae</taxon>
        <taxon>Aspergillus</taxon>
        <taxon>Aspergillus subgen. Circumdati</taxon>
    </lineage>
</organism>
<evidence type="ECO:0000313" key="1">
    <source>
        <dbReference type="EMBL" id="GMG22756.1"/>
    </source>
</evidence>
<comment type="caution">
    <text evidence="1">The sequence shown here is derived from an EMBL/GenBank/DDBJ whole genome shotgun (WGS) entry which is preliminary data.</text>
</comment>
<reference evidence="1" key="1">
    <citation type="submission" date="2023-04" db="EMBL/GenBank/DDBJ databases">
        <title>Aspergillus oryzae NBRC 4228.</title>
        <authorList>
            <person name="Ichikawa N."/>
            <person name="Sato H."/>
            <person name="Tonouchi N."/>
        </authorList>
    </citation>
    <scope>NUCLEOTIDE SEQUENCE</scope>
    <source>
        <strain evidence="1">NBRC 4228</strain>
    </source>
</reference>
<sequence>MWLITKRCLTTEVIMEFAFARSANMLEEEESTFDSWFLRAFDSVASDIWTAHEWPVLRRIGSCLPKSIVKIMNKKVASFFEVINVRRAMPLQLFVLGITV</sequence>
<name>A0AAN4Y866_ASPOZ</name>